<protein>
    <recommendedName>
        <fullName evidence="1">CSD domain-containing protein</fullName>
    </recommendedName>
</protein>
<reference evidence="2" key="1">
    <citation type="journal article" date="2020" name="Nature">
        <title>Giant virus diversity and host interactions through global metagenomics.</title>
        <authorList>
            <person name="Schulz F."/>
            <person name="Roux S."/>
            <person name="Paez-Espino D."/>
            <person name="Jungbluth S."/>
            <person name="Walsh D.A."/>
            <person name="Denef V.J."/>
            <person name="McMahon K.D."/>
            <person name="Konstantinidis K.T."/>
            <person name="Eloe-Fadrosh E.A."/>
            <person name="Kyrpides N.C."/>
            <person name="Woyke T."/>
        </authorList>
    </citation>
    <scope>NUCLEOTIDE SEQUENCE</scope>
    <source>
        <strain evidence="2">GVMAG-S-ERX555907-63</strain>
    </source>
</reference>
<dbReference type="Pfam" id="PF00313">
    <property type="entry name" value="CSD"/>
    <property type="match status" value="1"/>
</dbReference>
<sequence length="148" mass="17076">MMKTILTTSNSLHDYLNKWNNYIHINNTVPWCDDDEESPKLEMSKPVNCVPTQTRTSKILKSGFTIIQKKVKVRKNTKTPKITGKITKFIFSKGYGFIKSNKYNVPIFLHQSDITPNSVENLPKSTNAYFELQKDKNGRLVAKNCKIY</sequence>
<name>A0A6C0L2C2_9ZZZZ</name>
<feature type="domain" description="CSD" evidence="1">
    <location>
        <begin position="83"/>
        <end position="144"/>
    </location>
</feature>
<dbReference type="AlphaFoldDB" id="A0A6C0L2C2"/>
<evidence type="ECO:0000313" key="2">
    <source>
        <dbReference type="EMBL" id="QHU22864.1"/>
    </source>
</evidence>
<dbReference type="EMBL" id="MN741019">
    <property type="protein sequence ID" value="QHU22864.1"/>
    <property type="molecule type" value="Genomic_DNA"/>
</dbReference>
<accession>A0A6C0L2C2</accession>
<organism evidence="2">
    <name type="scientific">viral metagenome</name>
    <dbReference type="NCBI Taxonomy" id="1070528"/>
    <lineage>
        <taxon>unclassified sequences</taxon>
        <taxon>metagenomes</taxon>
        <taxon>organismal metagenomes</taxon>
    </lineage>
</organism>
<dbReference type="InterPro" id="IPR012340">
    <property type="entry name" value="NA-bd_OB-fold"/>
</dbReference>
<evidence type="ECO:0000259" key="1">
    <source>
        <dbReference type="Pfam" id="PF00313"/>
    </source>
</evidence>
<dbReference type="SUPFAM" id="SSF50249">
    <property type="entry name" value="Nucleic acid-binding proteins"/>
    <property type="match status" value="1"/>
</dbReference>
<dbReference type="Gene3D" id="2.40.50.140">
    <property type="entry name" value="Nucleic acid-binding proteins"/>
    <property type="match status" value="1"/>
</dbReference>
<dbReference type="GO" id="GO:0003676">
    <property type="term" value="F:nucleic acid binding"/>
    <property type="evidence" value="ECO:0007669"/>
    <property type="project" value="InterPro"/>
</dbReference>
<dbReference type="InterPro" id="IPR002059">
    <property type="entry name" value="CSP_DNA-bd"/>
</dbReference>
<proteinExistence type="predicted"/>